<keyword evidence="5" id="KW-1185">Reference proteome</keyword>
<dbReference type="NCBIfam" id="TIGR01879">
    <property type="entry name" value="hydantase"/>
    <property type="match status" value="1"/>
</dbReference>
<accession>A0A9X4KYF8</accession>
<evidence type="ECO:0000256" key="2">
    <source>
        <dbReference type="ARBA" id="ARBA00022801"/>
    </source>
</evidence>
<comment type="similarity">
    <text evidence="1">Belongs to the peptidase M20 family.</text>
</comment>
<organism evidence="4 5">
    <name type="scientific">Cohnella rhizosphaerae</name>
    <dbReference type="NCBI Taxonomy" id="1457232"/>
    <lineage>
        <taxon>Bacteria</taxon>
        <taxon>Bacillati</taxon>
        <taxon>Bacillota</taxon>
        <taxon>Bacilli</taxon>
        <taxon>Bacillales</taxon>
        <taxon>Paenibacillaceae</taxon>
        <taxon>Cohnella</taxon>
    </lineage>
</organism>
<evidence type="ECO:0000313" key="4">
    <source>
        <dbReference type="EMBL" id="MDG0812783.1"/>
    </source>
</evidence>
<dbReference type="AlphaFoldDB" id="A0A9X4KYF8"/>
<evidence type="ECO:0000256" key="1">
    <source>
        <dbReference type="ARBA" id="ARBA00006153"/>
    </source>
</evidence>
<dbReference type="InterPro" id="IPR002933">
    <property type="entry name" value="Peptidase_M20"/>
</dbReference>
<dbReference type="Gene3D" id="3.40.630.10">
    <property type="entry name" value="Zn peptidases"/>
    <property type="match status" value="1"/>
</dbReference>
<name>A0A9X4KYF8_9BACL</name>
<proteinExistence type="inferred from homology"/>
<dbReference type="InterPro" id="IPR010158">
    <property type="entry name" value="Amidase_Cbmase"/>
</dbReference>
<dbReference type="PANTHER" id="PTHR32494">
    <property type="entry name" value="ALLANTOATE DEIMINASE-RELATED"/>
    <property type="match status" value="1"/>
</dbReference>
<evidence type="ECO:0000256" key="3">
    <source>
        <dbReference type="SAM" id="MobiDB-lite"/>
    </source>
</evidence>
<dbReference type="EMBL" id="JAPDIA010000008">
    <property type="protein sequence ID" value="MDG0812783.1"/>
    <property type="molecule type" value="Genomic_DNA"/>
</dbReference>
<dbReference type="InterPro" id="IPR036264">
    <property type="entry name" value="Bact_exopeptidase_dim_dom"/>
</dbReference>
<gene>
    <name evidence="4" type="ORF">OMP40_28265</name>
</gene>
<comment type="caution">
    <text evidence="4">The sequence shown here is derived from an EMBL/GenBank/DDBJ whole genome shotgun (WGS) entry which is preliminary data.</text>
</comment>
<evidence type="ECO:0000313" key="5">
    <source>
        <dbReference type="Proteomes" id="UP001153404"/>
    </source>
</evidence>
<dbReference type="PANTHER" id="PTHR32494:SF5">
    <property type="entry name" value="ALLANTOATE AMIDOHYDROLASE"/>
    <property type="match status" value="1"/>
</dbReference>
<dbReference type="GO" id="GO:0016813">
    <property type="term" value="F:hydrolase activity, acting on carbon-nitrogen (but not peptide) bonds, in linear amidines"/>
    <property type="evidence" value="ECO:0007669"/>
    <property type="project" value="InterPro"/>
</dbReference>
<protein>
    <submittedName>
        <fullName evidence="4">Hydantoinase/carbamoylase family amidase</fullName>
        <ecNumber evidence="4">3.5.-.-</ecNumber>
    </submittedName>
</protein>
<feature type="region of interest" description="Disordered" evidence="3">
    <location>
        <begin position="276"/>
        <end position="307"/>
    </location>
</feature>
<dbReference type="RefSeq" id="WP_277536289.1">
    <property type="nucleotide sequence ID" value="NZ_JAPDIA010000008.1"/>
</dbReference>
<dbReference type="EC" id="3.5.-.-" evidence="4"/>
<reference evidence="4" key="1">
    <citation type="submission" date="2022-10" db="EMBL/GenBank/DDBJ databases">
        <title>Comparative genomic analysis of Cohnella hashimotonis sp. nov., isolated from the International Space Station.</title>
        <authorList>
            <person name="Simpson A."/>
            <person name="Venkateswaran K."/>
        </authorList>
    </citation>
    <scope>NUCLEOTIDE SEQUENCE</scope>
    <source>
        <strain evidence="4">DSM 28161</strain>
    </source>
</reference>
<dbReference type="Pfam" id="PF01546">
    <property type="entry name" value="Peptidase_M20"/>
    <property type="match status" value="1"/>
</dbReference>
<dbReference type="Proteomes" id="UP001153404">
    <property type="component" value="Unassembled WGS sequence"/>
</dbReference>
<sequence>MKAGPKADAFAELTPLLERLAAFGADERGAVTRLLYSQPWLDAQTFLAERMRMAGLEARFDRVGNLYGRLPGSLPGAPVVLTGSHIDTVRSGGRYDGAYGIAAGLLALDYLKRTCGAPRRTLEVVSLCEEEGSRFPLAYWGSGNATGAYRLEDASGPVDMDGITLKAAMTSSGFGRGDLPDCLRTGLGAFVELHIEQGVVLERTGHAIGLVTTIVGQRRYALTVSGASNHAGTTPMSMRSDALAGAAEMIAALERAATEAGDPLVATVGRLEVVPNTPNVIPGGSPVHAGPSPRPRRDAGSVRRSDA</sequence>
<dbReference type="SUPFAM" id="SSF53187">
    <property type="entry name" value="Zn-dependent exopeptidases"/>
    <property type="match status" value="1"/>
</dbReference>
<feature type="compositionally biased region" description="Basic and acidic residues" evidence="3">
    <location>
        <begin position="295"/>
        <end position="307"/>
    </location>
</feature>
<keyword evidence="2 4" id="KW-0378">Hydrolase</keyword>
<dbReference type="SUPFAM" id="SSF55031">
    <property type="entry name" value="Bacterial exopeptidase dimerisation domain"/>
    <property type="match status" value="1"/>
</dbReference>